<dbReference type="Proteomes" id="UP000594638">
    <property type="component" value="Unassembled WGS sequence"/>
</dbReference>
<organism evidence="1 2">
    <name type="scientific">Olea europaea subsp. europaea</name>
    <dbReference type="NCBI Taxonomy" id="158383"/>
    <lineage>
        <taxon>Eukaryota</taxon>
        <taxon>Viridiplantae</taxon>
        <taxon>Streptophyta</taxon>
        <taxon>Embryophyta</taxon>
        <taxon>Tracheophyta</taxon>
        <taxon>Spermatophyta</taxon>
        <taxon>Magnoliopsida</taxon>
        <taxon>eudicotyledons</taxon>
        <taxon>Gunneridae</taxon>
        <taxon>Pentapetalae</taxon>
        <taxon>asterids</taxon>
        <taxon>lamiids</taxon>
        <taxon>Lamiales</taxon>
        <taxon>Oleaceae</taxon>
        <taxon>Oleeae</taxon>
        <taxon>Olea</taxon>
    </lineage>
</organism>
<sequence>MDLNGIVVHYHADVGEYLRMEDELGYRWRNCHQTSATTPSGSLRPPSIAVVTPNKIMRGPWFLVSATAVKVWPREVRRHPHRCPNMSLNRDRSEQDVGLAYCNKD</sequence>
<dbReference type="EMBL" id="CACTIH010003642">
    <property type="protein sequence ID" value="CAA2980171.1"/>
    <property type="molecule type" value="Genomic_DNA"/>
</dbReference>
<proteinExistence type="predicted"/>
<comment type="caution">
    <text evidence="1">The sequence shown here is derived from an EMBL/GenBank/DDBJ whole genome shotgun (WGS) entry which is preliminary data.</text>
</comment>
<accession>A0A8S0RLN9</accession>
<dbReference type="AlphaFoldDB" id="A0A8S0RLN9"/>
<name>A0A8S0RLN9_OLEEU</name>
<keyword evidence="2" id="KW-1185">Reference proteome</keyword>
<gene>
    <name evidence="1" type="ORF">OLEA9_A041809</name>
</gene>
<protein>
    <submittedName>
        <fullName evidence="1">Uncharacterized protein</fullName>
    </submittedName>
</protein>
<dbReference type="Gramene" id="OE9A041809T1">
    <property type="protein sequence ID" value="OE9A041809C1"/>
    <property type="gene ID" value="OE9A041809"/>
</dbReference>
<evidence type="ECO:0000313" key="1">
    <source>
        <dbReference type="EMBL" id="CAA2980171.1"/>
    </source>
</evidence>
<evidence type="ECO:0000313" key="2">
    <source>
        <dbReference type="Proteomes" id="UP000594638"/>
    </source>
</evidence>
<reference evidence="1 2" key="1">
    <citation type="submission" date="2019-12" db="EMBL/GenBank/DDBJ databases">
        <authorList>
            <person name="Alioto T."/>
            <person name="Alioto T."/>
            <person name="Gomez Garrido J."/>
        </authorList>
    </citation>
    <scope>NUCLEOTIDE SEQUENCE [LARGE SCALE GENOMIC DNA]</scope>
</reference>